<dbReference type="InterPro" id="IPR036691">
    <property type="entry name" value="Endo/exonu/phosph_ase_sf"/>
</dbReference>
<dbReference type="PANTHER" id="PTHR35218:SF9">
    <property type="entry name" value="ENDONUCLEASE_EXONUCLEASE_PHOSPHATASE DOMAIN-CONTAINING PROTEIN"/>
    <property type="match status" value="1"/>
</dbReference>
<dbReference type="InterPro" id="IPR005135">
    <property type="entry name" value="Endo/exonuclease/phosphatase"/>
</dbReference>
<dbReference type="SUPFAM" id="SSF56219">
    <property type="entry name" value="DNase I-like"/>
    <property type="match status" value="1"/>
</dbReference>
<sequence>MSLGHATRLCPTVKSKPPAVSVYMPKQSGVGKPVQVQLVVDTQQGDAETRSVPVPSGPQPGDQCDKALNRILMISTTVWNVQSLNRIDHQVAVRNLISENRLSLVGLLETRVSVANFARVQRGLLPRWTWFVDYTASGNRIWLAWDSDFVGIDILEVDVQFIHYRIQMHCFHTSVLMTFVYGVNNVGGRRVLWQNLSRISASVGDTPWLVGGDFNTVIDESESQCPNIRPFSTRPERALSVSCCEYVPFYLTLSSDFTATVQGVWRNSIVGTAMFAVTRKLKALKPIFRAHRQRKVIFRIMSNLQLLSLKQLRRYLPRTD</sequence>
<evidence type="ECO:0000259" key="1">
    <source>
        <dbReference type="Pfam" id="PF03372"/>
    </source>
</evidence>
<dbReference type="PANTHER" id="PTHR35218">
    <property type="entry name" value="RNASE H DOMAIN-CONTAINING PROTEIN"/>
    <property type="match status" value="1"/>
</dbReference>
<name>A0AAW2QI49_SESRA</name>
<comment type="caution">
    <text evidence="2">The sequence shown here is derived from an EMBL/GenBank/DDBJ whole genome shotgun (WGS) entry which is preliminary data.</text>
</comment>
<reference evidence="2" key="1">
    <citation type="submission" date="2020-06" db="EMBL/GenBank/DDBJ databases">
        <authorList>
            <person name="Li T."/>
            <person name="Hu X."/>
            <person name="Zhang T."/>
            <person name="Song X."/>
            <person name="Zhang H."/>
            <person name="Dai N."/>
            <person name="Sheng W."/>
            <person name="Hou X."/>
            <person name="Wei L."/>
        </authorList>
    </citation>
    <scope>NUCLEOTIDE SEQUENCE</scope>
    <source>
        <strain evidence="2">G02</strain>
        <tissue evidence="2">Leaf</tissue>
    </source>
</reference>
<feature type="domain" description="Endonuclease/exonuclease/phosphatase" evidence="1">
    <location>
        <begin position="79"/>
        <end position="224"/>
    </location>
</feature>
<dbReference type="Pfam" id="PF03372">
    <property type="entry name" value="Exo_endo_phos"/>
    <property type="match status" value="1"/>
</dbReference>
<dbReference type="AlphaFoldDB" id="A0AAW2QI49"/>
<dbReference type="Gene3D" id="3.60.10.10">
    <property type="entry name" value="Endonuclease/exonuclease/phosphatase"/>
    <property type="match status" value="1"/>
</dbReference>
<proteinExistence type="predicted"/>
<gene>
    <name evidence="2" type="ORF">Sradi_3638400</name>
</gene>
<dbReference type="EMBL" id="JACGWJ010000015">
    <property type="protein sequence ID" value="KAL0367483.1"/>
    <property type="molecule type" value="Genomic_DNA"/>
</dbReference>
<evidence type="ECO:0000313" key="2">
    <source>
        <dbReference type="EMBL" id="KAL0367483.1"/>
    </source>
</evidence>
<protein>
    <recommendedName>
        <fullName evidence="1">Endonuclease/exonuclease/phosphatase domain-containing protein</fullName>
    </recommendedName>
</protein>
<reference evidence="2" key="2">
    <citation type="journal article" date="2024" name="Plant">
        <title>Genomic evolution and insights into agronomic trait innovations of Sesamum species.</title>
        <authorList>
            <person name="Miao H."/>
            <person name="Wang L."/>
            <person name="Qu L."/>
            <person name="Liu H."/>
            <person name="Sun Y."/>
            <person name="Le M."/>
            <person name="Wang Q."/>
            <person name="Wei S."/>
            <person name="Zheng Y."/>
            <person name="Lin W."/>
            <person name="Duan Y."/>
            <person name="Cao H."/>
            <person name="Xiong S."/>
            <person name="Wang X."/>
            <person name="Wei L."/>
            <person name="Li C."/>
            <person name="Ma Q."/>
            <person name="Ju M."/>
            <person name="Zhao R."/>
            <person name="Li G."/>
            <person name="Mu C."/>
            <person name="Tian Q."/>
            <person name="Mei H."/>
            <person name="Zhang T."/>
            <person name="Gao T."/>
            <person name="Zhang H."/>
        </authorList>
    </citation>
    <scope>NUCLEOTIDE SEQUENCE</scope>
    <source>
        <strain evidence="2">G02</strain>
    </source>
</reference>
<accession>A0AAW2QI49</accession>
<organism evidence="2">
    <name type="scientific">Sesamum radiatum</name>
    <name type="common">Black benniseed</name>
    <dbReference type="NCBI Taxonomy" id="300843"/>
    <lineage>
        <taxon>Eukaryota</taxon>
        <taxon>Viridiplantae</taxon>
        <taxon>Streptophyta</taxon>
        <taxon>Embryophyta</taxon>
        <taxon>Tracheophyta</taxon>
        <taxon>Spermatophyta</taxon>
        <taxon>Magnoliopsida</taxon>
        <taxon>eudicotyledons</taxon>
        <taxon>Gunneridae</taxon>
        <taxon>Pentapetalae</taxon>
        <taxon>asterids</taxon>
        <taxon>lamiids</taxon>
        <taxon>Lamiales</taxon>
        <taxon>Pedaliaceae</taxon>
        <taxon>Sesamum</taxon>
    </lineage>
</organism>
<dbReference type="GO" id="GO:0003824">
    <property type="term" value="F:catalytic activity"/>
    <property type="evidence" value="ECO:0007669"/>
    <property type="project" value="InterPro"/>
</dbReference>